<keyword evidence="4" id="KW-1133">Transmembrane helix</keyword>
<evidence type="ECO:0000256" key="1">
    <source>
        <dbReference type="ARBA" id="ARBA00007867"/>
    </source>
</evidence>
<evidence type="ECO:0000313" key="7">
    <source>
        <dbReference type="EMBL" id="OPX17524.1"/>
    </source>
</evidence>
<feature type="transmembrane region" description="Helical" evidence="4">
    <location>
        <begin position="598"/>
        <end position="617"/>
    </location>
</feature>
<comment type="caution">
    <text evidence="7">The sequence shown here is derived from an EMBL/GenBank/DDBJ whole genome shotgun (WGS) entry which is preliminary data.</text>
</comment>
<keyword evidence="3 4" id="KW-0620">Polyamine biosynthesis</keyword>
<feature type="transmembrane region" description="Helical" evidence="4">
    <location>
        <begin position="106"/>
        <end position="125"/>
    </location>
</feature>
<comment type="subcellular location">
    <subcellularLocation>
        <location evidence="4">Cell membrane</location>
        <topology evidence="4">Multi-pass membrane protein</topology>
    </subcellularLocation>
</comment>
<name>A0A1V4QDW6_UNCW3</name>
<dbReference type="CDD" id="cd02440">
    <property type="entry name" value="AdoMet_MTases"/>
    <property type="match status" value="1"/>
</dbReference>
<feature type="transmembrane region" description="Helical" evidence="4">
    <location>
        <begin position="687"/>
        <end position="704"/>
    </location>
</feature>
<reference evidence="8" key="1">
    <citation type="submission" date="2017-01" db="EMBL/GenBank/DDBJ databases">
        <title>Novel pathways for hydrocarbon cycling and metabolic interdependencies in hydrothermal sediment communities.</title>
        <authorList>
            <person name="Dombrowski N."/>
            <person name="Seitz K."/>
            <person name="Teske A."/>
            <person name="Baker B."/>
        </authorList>
    </citation>
    <scope>NUCLEOTIDE SEQUENCE [LARGE SCALE GENOMIC DNA]</scope>
</reference>
<feature type="domain" description="PABS" evidence="6">
    <location>
        <begin position="201"/>
        <end position="432"/>
    </location>
</feature>
<dbReference type="PROSITE" id="PS51006">
    <property type="entry name" value="PABS_2"/>
    <property type="match status" value="1"/>
</dbReference>
<feature type="transmembrane region" description="Helical" evidence="4">
    <location>
        <begin position="657"/>
        <end position="681"/>
    </location>
</feature>
<organism evidence="7 8">
    <name type="scientific">candidate division WOR-3 bacterium 4484_100</name>
    <dbReference type="NCBI Taxonomy" id="1936077"/>
    <lineage>
        <taxon>Bacteria</taxon>
        <taxon>Bacteria division WOR-3</taxon>
    </lineage>
</organism>
<dbReference type="SUPFAM" id="SSF53335">
    <property type="entry name" value="S-adenosyl-L-methionine-dependent methyltransferases"/>
    <property type="match status" value="1"/>
</dbReference>
<dbReference type="InterPro" id="IPR029063">
    <property type="entry name" value="SAM-dependent_MTases_sf"/>
</dbReference>
<feature type="transmembrane region" description="Helical" evidence="4">
    <location>
        <begin position="67"/>
        <end position="86"/>
    </location>
</feature>
<dbReference type="PANTHER" id="PTHR43317">
    <property type="entry name" value="THERMOSPERMINE SYNTHASE ACAULIS5"/>
    <property type="match status" value="1"/>
</dbReference>
<keyword evidence="4" id="KW-0812">Transmembrane</keyword>
<dbReference type="GO" id="GO:0005886">
    <property type="term" value="C:plasma membrane"/>
    <property type="evidence" value="ECO:0007669"/>
    <property type="project" value="UniProtKB-SubCell"/>
</dbReference>
<dbReference type="EC" id="2.5.1.16" evidence="4"/>
<dbReference type="AlphaFoldDB" id="A0A1V4QDW6"/>
<feature type="transmembrane region" description="Helical" evidence="4">
    <location>
        <begin position="137"/>
        <end position="157"/>
    </location>
</feature>
<dbReference type="InterPro" id="IPR030374">
    <property type="entry name" value="PABS"/>
</dbReference>
<dbReference type="GO" id="GO:0004766">
    <property type="term" value="F:spermidine synthase activity"/>
    <property type="evidence" value="ECO:0007669"/>
    <property type="project" value="UniProtKB-UniRule"/>
</dbReference>
<comment type="pathway">
    <text evidence="4">Amine and polyamine biosynthesis; spermidine biosynthesis; spermidine from putrescine: step 1/1.</text>
</comment>
<feature type="transmembrane region" description="Helical" evidence="4">
    <location>
        <begin position="623"/>
        <end position="645"/>
    </location>
</feature>
<sequence length="705" mass="79374">MKRIDVAVFFSGFTAVIAQTLIIREGLSLFGGNELVSGILLCFWLVCAGVGSLIFSALCRRTKAELIYARLLFTLAFFIFYSITFIRFAPRLFSLPFGEIIGLGKVMLISIITLAPTCMVFGALFPAASRLIVPERVYLVEAFGSFSGGILVSFIFVQLMPPYGILILSVSLLLICGLVILRRERLLFIPISILFLFIQIDNIEKFFRKQQMQNQNLIGLRQSRYGVIAVTKSEAQVNFYVNGVYDFAFPDPYTSEEAVHYPLLLHPGPRRILLVGGGEGGCIAEIFKHPTVEKVTYLELDPLLFQMGKRYTKQDLGRFKGLETVFGDARFFIKNTKERYDVVIINLPDPTNAQLNRFYTQEFFQEVKRVLLPSGIFSIRITTPPNIISPLFAQLLKTIKRTLEKSFSYVLALPSSKSTFISGDREIPPSGVVDILRERIAERRLNLIYVNDYFFDYNLSDEKLAYLESSIEESKGYLNTDLKPVCYYFTSVLWGGIGSIYVKKLFIKFFNFNPFLFFIPLLLLFLFYRKRLIVYASIFSMGASEIAAEIVLIILFQVFYGYLYGWIGAIIAFYMLGLGLGTIYYLHSPMKKGNLIITLARVEFITALYFGVIIIISRFNVPGINVFIAVLIFLGGFLGGLHFPLSVGILEKKSAGLIYGIDLIGSSLGALITAVLFIPILGIINTLLIFLLLNVLVGIGLRIIK</sequence>
<comment type="subunit">
    <text evidence="4">Homodimer or homotetramer.</text>
</comment>
<evidence type="ECO:0000256" key="4">
    <source>
        <dbReference type="HAMAP-Rule" id="MF_00198"/>
    </source>
</evidence>
<comment type="function">
    <text evidence="4">Catalyzes the irreversible transfer of a propylamine group from the amino donor S-adenosylmethioninamine (decarboxy-AdoMet) to putrescine (1,4-diaminobutane) to yield spermidine.</text>
</comment>
<feature type="transmembrane region" description="Helical" evidence="4">
    <location>
        <begin position="34"/>
        <end position="55"/>
    </location>
</feature>
<keyword evidence="4" id="KW-0745">Spermidine biosynthesis</keyword>
<proteinExistence type="inferred from homology"/>
<evidence type="ECO:0000256" key="3">
    <source>
        <dbReference type="ARBA" id="ARBA00023115"/>
    </source>
</evidence>
<feature type="transmembrane region" description="Helical" evidence="4">
    <location>
        <begin position="566"/>
        <end position="586"/>
    </location>
</feature>
<feature type="transmembrane region" description="Helical" evidence="4">
    <location>
        <begin position="535"/>
        <end position="560"/>
    </location>
</feature>
<feature type="binding site" evidence="4">
    <location>
        <position position="215"/>
    </location>
    <ligand>
        <name>S-methyl-5'-thioadenosine</name>
        <dbReference type="ChEBI" id="CHEBI:17509"/>
    </ligand>
</feature>
<comment type="caution">
    <text evidence="4">Lacks the conserved Asp active site.</text>
</comment>
<feature type="transmembrane region" description="Helical" evidence="4">
    <location>
        <begin position="509"/>
        <end position="528"/>
    </location>
</feature>
<evidence type="ECO:0000259" key="6">
    <source>
        <dbReference type="PROSITE" id="PS51006"/>
    </source>
</evidence>
<dbReference type="GO" id="GO:0008295">
    <property type="term" value="P:spermidine biosynthetic process"/>
    <property type="evidence" value="ECO:0007669"/>
    <property type="project" value="UniProtKB-UniRule"/>
</dbReference>
<dbReference type="Pfam" id="PF01564">
    <property type="entry name" value="Spermine_synth"/>
    <property type="match status" value="1"/>
</dbReference>
<protein>
    <recommendedName>
        <fullName evidence="4">Polyamine aminopropyltransferase</fullName>
    </recommendedName>
    <alternativeName>
        <fullName evidence="4">Putrescine aminopropyltransferase</fullName>
        <shortName evidence="4">PAPT</shortName>
    </alternativeName>
    <alternativeName>
        <fullName evidence="4">Spermidine synthase</fullName>
        <shortName evidence="4">SPDS</shortName>
        <shortName evidence="4">SPDSY</shortName>
        <ecNumber evidence="4">2.5.1.16</ecNumber>
    </alternativeName>
</protein>
<feature type="binding site" evidence="4">
    <location>
        <position position="299"/>
    </location>
    <ligand>
        <name>S-methyl-5'-thioadenosine</name>
        <dbReference type="ChEBI" id="CHEBI:17509"/>
    </ligand>
</feature>
<dbReference type="HAMAP" id="MF_00198">
    <property type="entry name" value="Spermidine_synth"/>
    <property type="match status" value="1"/>
</dbReference>
<gene>
    <name evidence="4" type="primary">speE</name>
    <name evidence="7" type="ORF">BXT86_06035</name>
</gene>
<dbReference type="Proteomes" id="UP000191663">
    <property type="component" value="Unassembled WGS sequence"/>
</dbReference>
<feature type="binding site" evidence="4">
    <location>
        <position position="279"/>
    </location>
    <ligand>
        <name>spermidine</name>
        <dbReference type="ChEBI" id="CHEBI:57834"/>
    </ligand>
</feature>
<dbReference type="PANTHER" id="PTHR43317:SF3">
    <property type="entry name" value="BLR2883 PROTEIN"/>
    <property type="match status" value="1"/>
</dbReference>
<dbReference type="PROSITE" id="PS01330">
    <property type="entry name" value="PABS_1"/>
    <property type="match status" value="1"/>
</dbReference>
<evidence type="ECO:0000256" key="5">
    <source>
        <dbReference type="PROSITE-ProRule" id="PRU00354"/>
    </source>
</evidence>
<keyword evidence="2 4" id="KW-0808">Transferase</keyword>
<dbReference type="Gene3D" id="3.40.50.150">
    <property type="entry name" value="Vaccinia Virus protein VP39"/>
    <property type="match status" value="1"/>
</dbReference>
<dbReference type="EMBL" id="MUKB01000113">
    <property type="protein sequence ID" value="OPX17524.1"/>
    <property type="molecule type" value="Genomic_DNA"/>
</dbReference>
<dbReference type="InterPro" id="IPR030373">
    <property type="entry name" value="PABS_CS"/>
</dbReference>
<feature type="transmembrane region" description="Helical" evidence="4">
    <location>
        <begin position="163"/>
        <end position="181"/>
    </location>
</feature>
<accession>A0A1V4QDW6</accession>
<comment type="similarity">
    <text evidence="1 4">Belongs to the spermidine/spermine synthase family.</text>
</comment>
<keyword evidence="4" id="KW-1003">Cell membrane</keyword>
<comment type="caution">
    <text evidence="4 5">Lacks conserved residue(s) required for the propagation of feature annotation.</text>
</comment>
<dbReference type="InterPro" id="IPR001045">
    <property type="entry name" value="Spermi_synthase"/>
</dbReference>
<feature type="binding site" evidence="4">
    <location>
        <begin position="328"/>
        <end position="329"/>
    </location>
    <ligand>
        <name>S-methyl-5'-thioadenosine</name>
        <dbReference type="ChEBI" id="CHEBI:17509"/>
    </ligand>
</feature>
<dbReference type="UniPathway" id="UPA00248">
    <property type="reaction ID" value="UER00314"/>
</dbReference>
<evidence type="ECO:0000256" key="2">
    <source>
        <dbReference type="ARBA" id="ARBA00022679"/>
    </source>
</evidence>
<keyword evidence="4" id="KW-0472">Membrane</keyword>
<comment type="catalytic activity">
    <reaction evidence="4">
        <text>S-adenosyl 3-(methylsulfanyl)propylamine + putrescine = S-methyl-5'-thioadenosine + spermidine + H(+)</text>
        <dbReference type="Rhea" id="RHEA:12721"/>
        <dbReference type="ChEBI" id="CHEBI:15378"/>
        <dbReference type="ChEBI" id="CHEBI:17509"/>
        <dbReference type="ChEBI" id="CHEBI:57443"/>
        <dbReference type="ChEBI" id="CHEBI:57834"/>
        <dbReference type="ChEBI" id="CHEBI:326268"/>
        <dbReference type="EC" id="2.5.1.16"/>
    </reaction>
</comment>
<evidence type="ECO:0000313" key="8">
    <source>
        <dbReference type="Proteomes" id="UP000191663"/>
    </source>
</evidence>